<dbReference type="AlphaFoldDB" id="A0AAD5TTT6"/>
<proteinExistence type="predicted"/>
<evidence type="ECO:0000313" key="2">
    <source>
        <dbReference type="EMBL" id="KAJ3204036.1"/>
    </source>
</evidence>
<reference evidence="2" key="1">
    <citation type="submission" date="2020-05" db="EMBL/GenBank/DDBJ databases">
        <title>Phylogenomic resolution of chytrid fungi.</title>
        <authorList>
            <person name="Stajich J.E."/>
            <person name="Amses K."/>
            <person name="Simmons R."/>
            <person name="Seto K."/>
            <person name="Myers J."/>
            <person name="Bonds A."/>
            <person name="Quandt C.A."/>
            <person name="Barry K."/>
            <person name="Liu P."/>
            <person name="Grigoriev I."/>
            <person name="Longcore J.E."/>
            <person name="James T.Y."/>
        </authorList>
    </citation>
    <scope>NUCLEOTIDE SEQUENCE</scope>
    <source>
        <strain evidence="2">JEL0476</strain>
    </source>
</reference>
<protein>
    <recommendedName>
        <fullName evidence="1">Complex 1 LYR protein domain-containing protein</fullName>
    </recommendedName>
</protein>
<evidence type="ECO:0000259" key="1">
    <source>
        <dbReference type="Pfam" id="PF05347"/>
    </source>
</evidence>
<accession>A0AAD5TTT6</accession>
<dbReference type="Proteomes" id="UP001211065">
    <property type="component" value="Unassembled WGS sequence"/>
</dbReference>
<comment type="caution">
    <text evidence="2">The sequence shown here is derived from an EMBL/GenBank/DDBJ whole genome shotgun (WGS) entry which is preliminary data.</text>
</comment>
<keyword evidence="3" id="KW-1185">Reference proteome</keyword>
<organism evidence="2 3">
    <name type="scientific">Clydaea vesicula</name>
    <dbReference type="NCBI Taxonomy" id="447962"/>
    <lineage>
        <taxon>Eukaryota</taxon>
        <taxon>Fungi</taxon>
        <taxon>Fungi incertae sedis</taxon>
        <taxon>Chytridiomycota</taxon>
        <taxon>Chytridiomycota incertae sedis</taxon>
        <taxon>Chytridiomycetes</taxon>
        <taxon>Lobulomycetales</taxon>
        <taxon>Lobulomycetaceae</taxon>
        <taxon>Clydaea</taxon>
    </lineage>
</organism>
<name>A0AAD5TTT6_9FUNG</name>
<evidence type="ECO:0000313" key="3">
    <source>
        <dbReference type="Proteomes" id="UP001211065"/>
    </source>
</evidence>
<gene>
    <name evidence="2" type="ORF">HK099_001287</name>
</gene>
<dbReference type="InterPro" id="IPR008011">
    <property type="entry name" value="Complex1_LYR_dom"/>
</dbReference>
<feature type="domain" description="Complex 1 LYR protein" evidence="1">
    <location>
        <begin position="6"/>
        <end position="62"/>
    </location>
</feature>
<dbReference type="EMBL" id="JADGJW010001349">
    <property type="protein sequence ID" value="KAJ3204036.1"/>
    <property type="molecule type" value="Genomic_DNA"/>
</dbReference>
<dbReference type="Pfam" id="PF05347">
    <property type="entry name" value="Complex1_LYR"/>
    <property type="match status" value="1"/>
</dbReference>
<sequence length="112" mass="13103">MNGKTLYKEFLKQLRLWPKEEERYRCVKIKILSNVKQSFRENKNLEGKKRESLISDGLLQLEYLNKIYGPGDESLMKAYLPPLKMYKLLDAETQKQLSDIKPGIVGRLLGRS</sequence>